<name>A0A423HD00_9PSED</name>
<evidence type="ECO:0000256" key="3">
    <source>
        <dbReference type="ARBA" id="ARBA00022989"/>
    </source>
</evidence>
<comment type="caution">
    <text evidence="6">The sequence shown here is derived from an EMBL/GenBank/DDBJ whole genome shotgun (WGS) entry which is preliminary data.</text>
</comment>
<dbReference type="AlphaFoldDB" id="A0A423HD00"/>
<proteinExistence type="predicted"/>
<dbReference type="RefSeq" id="WP_123423547.1">
    <property type="nucleotide sequence ID" value="NZ_MOBJ01000002.1"/>
</dbReference>
<evidence type="ECO:0000256" key="5">
    <source>
        <dbReference type="SAM" id="Phobius"/>
    </source>
</evidence>
<dbReference type="OrthoDB" id="9774900at2"/>
<dbReference type="GO" id="GO:0008237">
    <property type="term" value="F:metallopeptidase activity"/>
    <property type="evidence" value="ECO:0007669"/>
    <property type="project" value="UniProtKB-KW"/>
</dbReference>
<comment type="subcellular location">
    <subcellularLocation>
        <location evidence="1">Membrane</location>
        <topology evidence="1">Single-pass membrane protein</topology>
    </subcellularLocation>
</comment>
<dbReference type="InterPro" id="IPR007343">
    <property type="entry name" value="Uncharacterised_pept_Zn_put"/>
</dbReference>
<dbReference type="PANTHER" id="PTHR30168">
    <property type="entry name" value="PUTATIVE MEMBRANE PROTEIN YPFJ"/>
    <property type="match status" value="1"/>
</dbReference>
<keyword evidence="2 5" id="KW-0812">Transmembrane</keyword>
<reference evidence="6 7" key="1">
    <citation type="submission" date="2016-10" db="EMBL/GenBank/DDBJ databases">
        <title>Comparative genome analysis of multiple Pseudomonas spp. focuses on biocontrol and plant growth promoting traits.</title>
        <authorList>
            <person name="Tao X.-Y."/>
            <person name="Taylor C.G."/>
        </authorList>
    </citation>
    <scope>NUCLEOTIDE SEQUENCE [LARGE SCALE GENOMIC DNA]</scope>
    <source>
        <strain evidence="6 7">48H11</strain>
    </source>
</reference>
<dbReference type="SUPFAM" id="SSF55486">
    <property type="entry name" value="Metalloproteases ('zincins'), catalytic domain"/>
    <property type="match status" value="1"/>
</dbReference>
<dbReference type="GO" id="GO:0006508">
    <property type="term" value="P:proteolysis"/>
    <property type="evidence" value="ECO:0007669"/>
    <property type="project" value="UniProtKB-KW"/>
</dbReference>
<dbReference type="EMBL" id="MOBJ01000002">
    <property type="protein sequence ID" value="RON11091.1"/>
    <property type="molecule type" value="Genomic_DNA"/>
</dbReference>
<keyword evidence="3 5" id="KW-1133">Transmembrane helix</keyword>
<keyword evidence="6" id="KW-0482">Metalloprotease</keyword>
<evidence type="ECO:0000256" key="1">
    <source>
        <dbReference type="ARBA" id="ARBA00004167"/>
    </source>
</evidence>
<organism evidence="6 7">
    <name type="scientific">Pseudomonas brassicacearum</name>
    <dbReference type="NCBI Taxonomy" id="930166"/>
    <lineage>
        <taxon>Bacteria</taxon>
        <taxon>Pseudomonadati</taxon>
        <taxon>Pseudomonadota</taxon>
        <taxon>Gammaproteobacteria</taxon>
        <taxon>Pseudomonadales</taxon>
        <taxon>Pseudomonadaceae</taxon>
        <taxon>Pseudomonas</taxon>
    </lineage>
</organism>
<evidence type="ECO:0000256" key="2">
    <source>
        <dbReference type="ARBA" id="ARBA00022692"/>
    </source>
</evidence>
<evidence type="ECO:0000256" key="4">
    <source>
        <dbReference type="ARBA" id="ARBA00023136"/>
    </source>
</evidence>
<feature type="transmembrane region" description="Helical" evidence="5">
    <location>
        <begin position="29"/>
        <end position="51"/>
    </location>
</feature>
<dbReference type="Proteomes" id="UP000286071">
    <property type="component" value="Unassembled WGS sequence"/>
</dbReference>
<evidence type="ECO:0000313" key="6">
    <source>
        <dbReference type="EMBL" id="RON11091.1"/>
    </source>
</evidence>
<evidence type="ECO:0000313" key="7">
    <source>
        <dbReference type="Proteomes" id="UP000286071"/>
    </source>
</evidence>
<dbReference type="GO" id="GO:0016020">
    <property type="term" value="C:membrane"/>
    <property type="evidence" value="ECO:0007669"/>
    <property type="project" value="UniProtKB-SubCell"/>
</dbReference>
<dbReference type="PANTHER" id="PTHR30168:SF0">
    <property type="entry name" value="INNER MEMBRANE PROTEIN"/>
    <property type="match status" value="1"/>
</dbReference>
<keyword evidence="6" id="KW-0645">Protease</keyword>
<keyword evidence="6" id="KW-0378">Hydrolase</keyword>
<sequence>MLWNKARPSDNVKDTREDTATRFTPGKKLGVMLGTATVMGIGTLTSLTPFFESPRSTNPSPISVISTPVEDPELAFVRAVLGDTEDTWKQIFQPLNRPYPEPTLTLFDHGVVSACGFASSASGPFYCPENQQVYLDLTFFREMSQRFSVVGDFAQAYVIAHEVGHHVQTQLGLSRPFEDALSAGQTVAGEDGLEVRSELQADCLAGVWAYHAQQRLNWLEPGDLEEALQAAAVFGDDYRQGNQTASVMPETFTHGTSAQRAHWFKTGFNDGRFEQCDTFVAEHL</sequence>
<protein>
    <submittedName>
        <fullName evidence="6">Metalloprotease</fullName>
    </submittedName>
</protein>
<keyword evidence="4 5" id="KW-0472">Membrane</keyword>
<accession>A0A423HD00</accession>
<gene>
    <name evidence="6" type="ORF">BK659_02330</name>
</gene>
<dbReference type="Pfam" id="PF04228">
    <property type="entry name" value="Zn_peptidase"/>
    <property type="match status" value="1"/>
</dbReference>